<dbReference type="RefSeq" id="WP_075056821.1">
    <property type="nucleotide sequence ID" value="NZ_BMNY01000001.1"/>
</dbReference>
<reference evidence="1" key="2">
    <citation type="submission" date="2022-09" db="EMBL/GenBank/DDBJ databases">
        <authorList>
            <person name="Sun Q."/>
            <person name="Ohkuma M."/>
        </authorList>
    </citation>
    <scope>NUCLEOTIDE SEQUENCE</scope>
    <source>
        <strain evidence="1">JCM 13583</strain>
    </source>
</reference>
<evidence type="ECO:0000313" key="1">
    <source>
        <dbReference type="EMBL" id="GGM75229.1"/>
    </source>
</evidence>
<accession>A0AA37BRV5</accession>
<proteinExistence type="predicted"/>
<gene>
    <name evidence="1" type="ORF">GCM10007108_11430</name>
</gene>
<sequence length="62" mass="7137">MKSAKFLTMILRPNIVYLREWENGEVSITLSLNLTKLAYVGLVPVDERNQQISYSVSMEFLS</sequence>
<reference evidence="1" key="1">
    <citation type="journal article" date="2014" name="Int. J. Syst. Evol. Microbiol.">
        <title>Complete genome sequence of Corynebacterium casei LMG S-19264T (=DSM 44701T), isolated from a smear-ripened cheese.</title>
        <authorList>
            <consortium name="US DOE Joint Genome Institute (JGI-PGF)"/>
            <person name="Walter F."/>
            <person name="Albersmeier A."/>
            <person name="Kalinowski J."/>
            <person name="Ruckert C."/>
        </authorList>
    </citation>
    <scope>NUCLEOTIDE SEQUENCE</scope>
    <source>
        <strain evidence="1">JCM 13583</strain>
    </source>
</reference>
<evidence type="ECO:0000313" key="2">
    <source>
        <dbReference type="Proteomes" id="UP000632195"/>
    </source>
</evidence>
<keyword evidence="2" id="KW-1185">Reference proteome</keyword>
<comment type="caution">
    <text evidence="1">The sequence shown here is derived from an EMBL/GenBank/DDBJ whole genome shotgun (WGS) entry which is preliminary data.</text>
</comment>
<name>A0AA37BRV5_9ARCH</name>
<organism evidence="1 2">
    <name type="scientific">Thermogymnomonas acidicola</name>
    <dbReference type="NCBI Taxonomy" id="399579"/>
    <lineage>
        <taxon>Archaea</taxon>
        <taxon>Methanobacteriati</taxon>
        <taxon>Thermoplasmatota</taxon>
        <taxon>Thermoplasmata</taxon>
        <taxon>Thermoplasmatales</taxon>
        <taxon>Thermogymnomonas</taxon>
    </lineage>
</organism>
<protein>
    <submittedName>
        <fullName evidence="1">Uncharacterized protein</fullName>
    </submittedName>
</protein>
<dbReference type="AlphaFoldDB" id="A0AA37BRV5"/>
<dbReference type="EMBL" id="BMNY01000001">
    <property type="protein sequence ID" value="GGM75229.1"/>
    <property type="molecule type" value="Genomic_DNA"/>
</dbReference>
<dbReference type="Proteomes" id="UP000632195">
    <property type="component" value="Unassembled WGS sequence"/>
</dbReference>